<evidence type="ECO:0000313" key="2">
    <source>
        <dbReference type="Proteomes" id="UP001143543"/>
    </source>
</evidence>
<evidence type="ECO:0000313" key="1">
    <source>
        <dbReference type="EMBL" id="GLB50040.1"/>
    </source>
</evidence>
<name>A0ABQ5MKV0_9FLAO</name>
<gene>
    <name evidence="1" type="ORF">Y10_24080</name>
</gene>
<dbReference type="EMBL" id="BRVO01000002">
    <property type="protein sequence ID" value="GLB50040.1"/>
    <property type="molecule type" value="Genomic_DNA"/>
</dbReference>
<accession>A0ABQ5MKV0</accession>
<protein>
    <submittedName>
        <fullName evidence="1">Uncharacterized protein</fullName>
    </submittedName>
</protein>
<comment type="caution">
    <text evidence="1">The sequence shown here is derived from an EMBL/GenBank/DDBJ whole genome shotgun (WGS) entry which is preliminary data.</text>
</comment>
<dbReference type="Proteomes" id="UP001143543">
    <property type="component" value="Unassembled WGS sequence"/>
</dbReference>
<keyword evidence="2" id="KW-1185">Reference proteome</keyword>
<sequence length="269" mass="30236">MSSKFSQVKKAYKIKVGILETAINTADEVSKQELKVELEKLNGAYQEFADKVVDANKTYFKTVNALQDVGCKPSDDWAEVEKKYEDLPVEEKETISSSYEYLKDNKQVITKRGSLHTTLIGSAAVLAAAGVSLTVFHYLDIEEIDNTLQEVKENPEILQPVTTPEEFIEPEEPIKENEEVPVVEELEEPPIIENEIELPEEGVLSDDFQIDTEIDVDTLLDEETVQSIIEENLVVEEEVLEIVSLNPDPEIALSLQYKLQVFASMVSAI</sequence>
<organism evidence="1 2">
    <name type="scientific">Neptunitalea lumnitzerae</name>
    <dbReference type="NCBI Taxonomy" id="2965509"/>
    <lineage>
        <taxon>Bacteria</taxon>
        <taxon>Pseudomonadati</taxon>
        <taxon>Bacteroidota</taxon>
        <taxon>Flavobacteriia</taxon>
        <taxon>Flavobacteriales</taxon>
        <taxon>Flavobacteriaceae</taxon>
        <taxon>Neptunitalea</taxon>
    </lineage>
</organism>
<reference evidence="1" key="1">
    <citation type="submission" date="2022-07" db="EMBL/GenBank/DDBJ databases">
        <title>Taxonomy of Novel Oxalotrophic and Methylotrophic Bacteria.</title>
        <authorList>
            <person name="Sahin N."/>
            <person name="Tani A."/>
        </authorList>
    </citation>
    <scope>NUCLEOTIDE SEQUENCE</scope>
    <source>
        <strain evidence="1">Y10</strain>
    </source>
</reference>
<proteinExistence type="predicted"/>